<dbReference type="Pfam" id="PF20990">
    <property type="entry name" value="DUF2207_C"/>
    <property type="match status" value="1"/>
</dbReference>
<dbReference type="InterPro" id="IPR018702">
    <property type="entry name" value="DUF2207"/>
</dbReference>
<feature type="transmembrane region" description="Helical" evidence="2">
    <location>
        <begin position="275"/>
        <end position="294"/>
    </location>
</feature>
<reference evidence="5 6" key="1">
    <citation type="submission" date="2020-08" db="EMBL/GenBank/DDBJ databases">
        <title>A Genomic Blueprint of the Chicken Gut Microbiome.</title>
        <authorList>
            <person name="Gilroy R."/>
            <person name="Ravi A."/>
            <person name="Getino M."/>
            <person name="Pursley I."/>
            <person name="Horton D.L."/>
            <person name="Alikhan N.-F."/>
            <person name="Baker D."/>
            <person name="Gharbi K."/>
            <person name="Hall N."/>
            <person name="Watson M."/>
            <person name="Adriaenssens E.M."/>
            <person name="Foster-Nyarko E."/>
            <person name="Jarju S."/>
            <person name="Secka A."/>
            <person name="Antonio M."/>
            <person name="Oren A."/>
            <person name="Chaudhuri R."/>
            <person name="La Ragione R.M."/>
            <person name="Hildebrand F."/>
            <person name="Pallen M.J."/>
        </authorList>
    </citation>
    <scope>NUCLEOTIDE SEQUENCE [LARGE SCALE GENOMIC DNA]</scope>
    <source>
        <strain evidence="5 6">Sa3CUA2</strain>
    </source>
</reference>
<keyword evidence="2" id="KW-0812">Transmembrane</keyword>
<feature type="compositionally biased region" description="Gly residues" evidence="1">
    <location>
        <begin position="621"/>
        <end position="645"/>
    </location>
</feature>
<dbReference type="InterPro" id="IPR048389">
    <property type="entry name" value="YciQ-like_C"/>
</dbReference>
<gene>
    <name evidence="5" type="ORF">H9657_05255</name>
</gene>
<feature type="domain" description="Predicted membrane protein YciQ-like C-terminal" evidence="4">
    <location>
        <begin position="336"/>
        <end position="567"/>
    </location>
</feature>
<organism evidence="5 6">
    <name type="scientific">Cellulomonas avistercoris</name>
    <dbReference type="NCBI Taxonomy" id="2762242"/>
    <lineage>
        <taxon>Bacteria</taxon>
        <taxon>Bacillati</taxon>
        <taxon>Actinomycetota</taxon>
        <taxon>Actinomycetes</taxon>
        <taxon>Micrococcales</taxon>
        <taxon>Cellulomonadaceae</taxon>
        <taxon>Cellulomonas</taxon>
    </lineage>
</organism>
<keyword evidence="2" id="KW-0472">Membrane</keyword>
<feature type="transmembrane region" description="Helical" evidence="2">
    <location>
        <begin position="460"/>
        <end position="482"/>
    </location>
</feature>
<sequence>MTAVRSSLPGAPGGGEPAVTRAVRRLAVLGLVLLLALGAILLAPPVALASSGRADLSTGREITRYDVTADAAADGTVDVVIDLDFDFGDDPGHGPYLTFPTRVSYDDETDRFFEFSDVRVTSPTGAPAQLYREDETSAVILRIGDEDVDDVSGVQTYRVEMTVDGWINPANAQHSGDELYWNVIGPGWEVPLSDLSVTVTGPAPVEGVACFTGPQGSTTPCDDATAAGDSATFTQAVVPVGDELTTVTGWPGGTFPGVQPILRDKPDPVLPLRPATAGGALAAAVLVLGGVLAIGRVRRTGRDQAYLGLTPGLRPADGQVTAIGPRDRRAPVAVQFQPPEGARPGEIGTLVDEKADAVDVTATIIDLAVRGWLRIEEVPRTDPRKKPKDWTLVRLRAGTEGLLPFEAGLLGDLFEKADEVRLSELRQTFASSLAKVQGMLYDHVTSVGWFRANPKSVRTAWIVVGVLLLLVGGIGAAVAMAVQVVPGLALVGIALLLVGVLVLVLSGSAPARTPAGTAVLAQALGFRRYLATAEADQIRFEEGQDVFSRYLPYAIVFGLADRWSRVFAELAAQGVPVAAPTWYVGAYPPGTVGFWGAGFVGALDRFESITTAAISAPTPGTSGGSGLSGGGFSGGGVGGGGGGGW</sequence>
<dbReference type="Pfam" id="PF09972">
    <property type="entry name" value="DUF2207"/>
    <property type="match status" value="1"/>
</dbReference>
<keyword evidence="2" id="KW-1133">Transmembrane helix</keyword>
<feature type="transmembrane region" description="Helical" evidence="2">
    <location>
        <begin position="488"/>
        <end position="505"/>
    </location>
</feature>
<dbReference type="RefSeq" id="WP_191781064.1">
    <property type="nucleotide sequence ID" value="NZ_JACSQV010000003.1"/>
</dbReference>
<evidence type="ECO:0000256" key="1">
    <source>
        <dbReference type="SAM" id="MobiDB-lite"/>
    </source>
</evidence>
<evidence type="ECO:0000259" key="4">
    <source>
        <dbReference type="Pfam" id="PF20990"/>
    </source>
</evidence>
<proteinExistence type="predicted"/>
<feature type="region of interest" description="Disordered" evidence="1">
    <location>
        <begin position="617"/>
        <end position="645"/>
    </location>
</feature>
<evidence type="ECO:0000313" key="6">
    <source>
        <dbReference type="Proteomes" id="UP000604241"/>
    </source>
</evidence>
<comment type="caution">
    <text evidence="5">The sequence shown here is derived from an EMBL/GenBank/DDBJ whole genome shotgun (WGS) entry which is preliminary data.</text>
</comment>
<evidence type="ECO:0000259" key="3">
    <source>
        <dbReference type="Pfam" id="PF09972"/>
    </source>
</evidence>
<evidence type="ECO:0000256" key="2">
    <source>
        <dbReference type="SAM" id="Phobius"/>
    </source>
</evidence>
<protein>
    <submittedName>
        <fullName evidence="5">DUF2207 domain-containing protein</fullName>
    </submittedName>
</protein>
<dbReference type="EMBL" id="JACSQV010000003">
    <property type="protein sequence ID" value="MBD7917688.1"/>
    <property type="molecule type" value="Genomic_DNA"/>
</dbReference>
<dbReference type="Proteomes" id="UP000604241">
    <property type="component" value="Unassembled WGS sequence"/>
</dbReference>
<keyword evidence="6" id="KW-1185">Reference proteome</keyword>
<evidence type="ECO:0000313" key="5">
    <source>
        <dbReference type="EMBL" id="MBD7917688.1"/>
    </source>
</evidence>
<name>A0ABR8QB91_9CELL</name>
<feature type="domain" description="DUF2207" evidence="3">
    <location>
        <begin position="61"/>
        <end position="250"/>
    </location>
</feature>
<accession>A0ABR8QB91</accession>